<accession>A0A1X7HNL1</accession>
<gene>
    <name evidence="1" type="ORF">SAMN02982917_6863</name>
</gene>
<evidence type="ECO:0000313" key="2">
    <source>
        <dbReference type="Proteomes" id="UP000192936"/>
    </source>
</evidence>
<dbReference type="AlphaFoldDB" id="A0A1X7HNL1"/>
<dbReference type="Proteomes" id="UP000192936">
    <property type="component" value="Unassembled WGS sequence"/>
</dbReference>
<proteinExistence type="predicted"/>
<reference evidence="1 2" key="1">
    <citation type="submission" date="2017-04" db="EMBL/GenBank/DDBJ databases">
        <authorList>
            <person name="Afonso C.L."/>
            <person name="Miller P.J."/>
            <person name="Scott M.A."/>
            <person name="Spackman E."/>
            <person name="Goraichik I."/>
            <person name="Dimitrov K.M."/>
            <person name="Suarez D.L."/>
            <person name="Swayne D.E."/>
        </authorList>
    </citation>
    <scope>NUCLEOTIDE SEQUENCE [LARGE SCALE GENOMIC DNA]</scope>
    <source>
        <strain evidence="1 2">A2P</strain>
    </source>
</reference>
<dbReference type="EMBL" id="FXAK01000009">
    <property type="protein sequence ID" value="SMF89834.1"/>
    <property type="molecule type" value="Genomic_DNA"/>
</dbReference>
<protein>
    <submittedName>
        <fullName evidence="1">Uncharacterized protein</fullName>
    </submittedName>
</protein>
<name>A0A1X7HNL1_9PROT</name>
<sequence>MFRWMVEMAEINGLRDFVAVSELVVATDGAGRLGCAVPSGAGCLRNGRCIVWIHALDVV</sequence>
<dbReference type="STRING" id="286727.SAMN02982917_6863"/>
<evidence type="ECO:0000313" key="1">
    <source>
        <dbReference type="EMBL" id="SMF89834.1"/>
    </source>
</evidence>
<organism evidence="1 2">
    <name type="scientific">Azospirillum oryzae</name>
    <dbReference type="NCBI Taxonomy" id="286727"/>
    <lineage>
        <taxon>Bacteria</taxon>
        <taxon>Pseudomonadati</taxon>
        <taxon>Pseudomonadota</taxon>
        <taxon>Alphaproteobacteria</taxon>
        <taxon>Rhodospirillales</taxon>
        <taxon>Azospirillaceae</taxon>
        <taxon>Azospirillum</taxon>
    </lineage>
</organism>